<dbReference type="EMBL" id="JASCZI010242009">
    <property type="protein sequence ID" value="MED6209046.1"/>
    <property type="molecule type" value="Genomic_DNA"/>
</dbReference>
<evidence type="ECO:0000313" key="3">
    <source>
        <dbReference type="Proteomes" id="UP001341840"/>
    </source>
</evidence>
<reference evidence="2 3" key="1">
    <citation type="journal article" date="2023" name="Plants (Basel)">
        <title>Bridging the Gap: Combining Genomics and Transcriptomics Approaches to Understand Stylosanthes scabra, an Orphan Legume from the Brazilian Caatinga.</title>
        <authorList>
            <person name="Ferreira-Neto J.R.C."/>
            <person name="da Silva M.D."/>
            <person name="Binneck E."/>
            <person name="de Melo N.F."/>
            <person name="da Silva R.H."/>
            <person name="de Melo A.L.T.M."/>
            <person name="Pandolfi V."/>
            <person name="Bustamante F.O."/>
            <person name="Brasileiro-Vidal A.C."/>
            <person name="Benko-Iseppon A.M."/>
        </authorList>
    </citation>
    <scope>NUCLEOTIDE SEQUENCE [LARGE SCALE GENOMIC DNA]</scope>
    <source>
        <tissue evidence="2">Leaves</tissue>
    </source>
</reference>
<evidence type="ECO:0000256" key="1">
    <source>
        <dbReference type="SAM" id="MobiDB-lite"/>
    </source>
</evidence>
<evidence type="ECO:0000313" key="2">
    <source>
        <dbReference type="EMBL" id="MED6209046.1"/>
    </source>
</evidence>
<feature type="region of interest" description="Disordered" evidence="1">
    <location>
        <begin position="1"/>
        <end position="29"/>
    </location>
</feature>
<name>A0ABU6YGJ7_9FABA</name>
<feature type="region of interest" description="Disordered" evidence="1">
    <location>
        <begin position="48"/>
        <end position="67"/>
    </location>
</feature>
<organism evidence="2 3">
    <name type="scientific">Stylosanthes scabra</name>
    <dbReference type="NCBI Taxonomy" id="79078"/>
    <lineage>
        <taxon>Eukaryota</taxon>
        <taxon>Viridiplantae</taxon>
        <taxon>Streptophyta</taxon>
        <taxon>Embryophyta</taxon>
        <taxon>Tracheophyta</taxon>
        <taxon>Spermatophyta</taxon>
        <taxon>Magnoliopsida</taxon>
        <taxon>eudicotyledons</taxon>
        <taxon>Gunneridae</taxon>
        <taxon>Pentapetalae</taxon>
        <taxon>rosids</taxon>
        <taxon>fabids</taxon>
        <taxon>Fabales</taxon>
        <taxon>Fabaceae</taxon>
        <taxon>Papilionoideae</taxon>
        <taxon>50 kb inversion clade</taxon>
        <taxon>dalbergioids sensu lato</taxon>
        <taxon>Dalbergieae</taxon>
        <taxon>Pterocarpus clade</taxon>
        <taxon>Stylosanthes</taxon>
    </lineage>
</organism>
<dbReference type="Proteomes" id="UP001341840">
    <property type="component" value="Unassembled WGS sequence"/>
</dbReference>
<protein>
    <submittedName>
        <fullName evidence="2">Uncharacterized protein</fullName>
    </submittedName>
</protein>
<keyword evidence="3" id="KW-1185">Reference proteome</keyword>
<accession>A0ABU6YGJ7</accession>
<comment type="caution">
    <text evidence="2">The sequence shown here is derived from an EMBL/GenBank/DDBJ whole genome shotgun (WGS) entry which is preliminary data.</text>
</comment>
<sequence length="155" mass="17057">METKISPRETDETAGDVETRISTEKNYEGREHVAQYTTKVRNSKIIAESEKTEVKNGNRTPKNLGKGPTRCATSYAGQFWVGMICGSWVRILGRGHGLGLHGSTPTRTGPFDCWINLTATVQSGLEMKMMNTATSGGAWKSIQCPIETWFVALES</sequence>
<gene>
    <name evidence="2" type="ORF">PIB30_050845</name>
</gene>
<proteinExistence type="predicted"/>